<protein>
    <recommendedName>
        <fullName evidence="6">SOSS complex subunit A homolog</fullName>
    </recommendedName>
</protein>
<comment type="similarity">
    <text evidence="3">Belongs to the Integrator subunit 3 family.</text>
</comment>
<dbReference type="Proteomes" id="UP000186922">
    <property type="component" value="Unassembled WGS sequence"/>
</dbReference>
<feature type="region of interest" description="Disordered" evidence="8">
    <location>
        <begin position="430"/>
        <end position="456"/>
    </location>
</feature>
<keyword evidence="4" id="KW-0963">Cytoplasm</keyword>
<feature type="domain" description="Integrator complex subunit 3 N-terminal" evidence="9">
    <location>
        <begin position="4"/>
        <end position="383"/>
    </location>
</feature>
<dbReference type="OrthoDB" id="2021145at2759"/>
<dbReference type="EMBL" id="BDGG01000008">
    <property type="protein sequence ID" value="GAV02779.1"/>
    <property type="molecule type" value="Genomic_DNA"/>
</dbReference>
<dbReference type="AlphaFoldDB" id="A0A1D1VVZ2"/>
<evidence type="ECO:0000256" key="8">
    <source>
        <dbReference type="SAM" id="MobiDB-lite"/>
    </source>
</evidence>
<feature type="domain" description="Ints3-like C-terminal" evidence="10">
    <location>
        <begin position="489"/>
        <end position="906"/>
    </location>
</feature>
<sequence>MVSSTNTEALPWAVKTLHVLGFDKFNKLSETSRRQCLWLLKQLMKAGSTTPALPGAVIAFLRQLTAGDHWKNQALIEGFLDVFADNRQYLEGPAGVPILQMAFIVFSRLIQYHHRDLQYQSIKDREVDFCIDWIRTRFSECFLPLGKELARSLLAISKMPKMKEVWQDAISNGKALSSTFEGLPQLLQVPLRSIRWIIAHHVTTELDKKINFLLSQVRAAQHARYSEIFVRQYLNSPESELLLPEIIRFVVRVVHPTNEVLASDVLQRWNFILLLLMQCKTAAALNSSLLALFYDWLLVDATDNNIMFIEPAILLLMHIRLHNNVKVLNKPLFSTLITYLCKTPFELFPTLSERLRQNVVMCFRHVMEKRVVQANMPEMLTEPLNEEQRLVLRKTFPEIFGPLSDDPSLPSPSTANNGRALESKENLVEMGEPAEPSHHVKASSPEIEAVSVKKEPKDEVPVRNVAELKSMSTLLPSHIQDLLLRMNGGTNEEQCAAMEDFVGEIVHKGPVLEDEDYWEQLAEALAFVLKPKCDRFTMPATVDVQSIENSVQAPVFILCRRLWEENNLGEPRRRLAALLGIMEQFMPSIAFLLLYYLVYKSSLMNDADLEVAYADLETFWEAVHARISPAAPLNAESYVVYLAESLRRAGEQDHKLLVYLAVAALHHLPVLKDQPSVVEALVAFIDAWDLKQLLIQILQKKIKLFTDKGCGPVIRESLKWESIEQTFFWKLFQAHNFKTDNWMFQLLEVIDLKKHPEAAMYLIEYIKDKPPREEVIRELMRRDYDREEETFISLALNWSAKSTVEQLGDTIAKVLAKAVKDAQKKRTASVPMKGTKPENVTVEQVLGHIEGIQNFVAELDQSRQRKSRDNDLTQVLYHPHLQLAIKLAKGAVSASVKDKYREVFTLIMDEEEEEENVKSGAKKGAKRKGKAGKASSTSKEGNDDEPSHSEEEAEIPAPPRNKKQRSKINSD</sequence>
<feature type="compositionally biased region" description="Basic residues" evidence="8">
    <location>
        <begin position="960"/>
        <end position="971"/>
    </location>
</feature>
<evidence type="ECO:0000256" key="4">
    <source>
        <dbReference type="ARBA" id="ARBA00022490"/>
    </source>
</evidence>
<evidence type="ECO:0000256" key="3">
    <source>
        <dbReference type="ARBA" id="ARBA00006130"/>
    </source>
</evidence>
<dbReference type="Pfam" id="PF10189">
    <property type="entry name" value="Ints3_N"/>
    <property type="match status" value="1"/>
</dbReference>
<evidence type="ECO:0000256" key="5">
    <source>
        <dbReference type="ARBA" id="ARBA00023242"/>
    </source>
</evidence>
<dbReference type="PANTHER" id="PTHR13587:SF7">
    <property type="entry name" value="INTEGRATOR COMPLEX SUBUNIT 3"/>
    <property type="match status" value="1"/>
</dbReference>
<dbReference type="GO" id="GO:0005634">
    <property type="term" value="C:nucleus"/>
    <property type="evidence" value="ECO:0007669"/>
    <property type="project" value="UniProtKB-SubCell"/>
</dbReference>
<dbReference type="InterPro" id="IPR045334">
    <property type="entry name" value="INTS3"/>
</dbReference>
<reference evidence="11 12" key="1">
    <citation type="journal article" date="2016" name="Nat. Commun.">
        <title>Extremotolerant tardigrade genome and improved radiotolerance of human cultured cells by tardigrade-unique protein.</title>
        <authorList>
            <person name="Hashimoto T."/>
            <person name="Horikawa D.D."/>
            <person name="Saito Y."/>
            <person name="Kuwahara H."/>
            <person name="Kozuka-Hata H."/>
            <person name="Shin-I T."/>
            <person name="Minakuchi Y."/>
            <person name="Ohishi K."/>
            <person name="Motoyama A."/>
            <person name="Aizu T."/>
            <person name="Enomoto A."/>
            <person name="Kondo K."/>
            <person name="Tanaka S."/>
            <person name="Hara Y."/>
            <person name="Koshikawa S."/>
            <person name="Sagara H."/>
            <person name="Miura T."/>
            <person name="Yokobori S."/>
            <person name="Miyagawa K."/>
            <person name="Suzuki Y."/>
            <person name="Kubo T."/>
            <person name="Oyama M."/>
            <person name="Kohara Y."/>
            <person name="Fujiyama A."/>
            <person name="Arakawa K."/>
            <person name="Katayama T."/>
            <person name="Toyoda A."/>
            <person name="Kunieda T."/>
        </authorList>
    </citation>
    <scope>NUCLEOTIDE SEQUENCE [LARGE SCALE GENOMIC DNA]</scope>
    <source>
        <strain evidence="11 12">YOKOZUNA-1</strain>
    </source>
</reference>
<dbReference type="Pfam" id="PF24566">
    <property type="entry name" value="HEAT_Ints3_C"/>
    <property type="match status" value="1"/>
</dbReference>
<evidence type="ECO:0000313" key="11">
    <source>
        <dbReference type="EMBL" id="GAV02779.1"/>
    </source>
</evidence>
<evidence type="ECO:0000256" key="1">
    <source>
        <dbReference type="ARBA" id="ARBA00004123"/>
    </source>
</evidence>
<evidence type="ECO:0000259" key="10">
    <source>
        <dbReference type="Pfam" id="PF24566"/>
    </source>
</evidence>
<dbReference type="STRING" id="947166.A0A1D1VVZ2"/>
<accession>A0A1D1VVZ2</accession>
<evidence type="ECO:0000259" key="9">
    <source>
        <dbReference type="Pfam" id="PF10189"/>
    </source>
</evidence>
<evidence type="ECO:0000256" key="6">
    <source>
        <dbReference type="ARBA" id="ARBA00032741"/>
    </source>
</evidence>
<dbReference type="InterPro" id="IPR056518">
    <property type="entry name" value="HEAT_Ints3_C"/>
</dbReference>
<keyword evidence="12" id="KW-1185">Reference proteome</keyword>
<proteinExistence type="inferred from homology"/>
<gene>
    <name evidence="11" type="primary">RvY_13303-1</name>
    <name evidence="11" type="synonym">RvY_13303.1</name>
    <name evidence="11" type="ORF">RvY_13303</name>
</gene>
<evidence type="ECO:0000313" key="12">
    <source>
        <dbReference type="Proteomes" id="UP000186922"/>
    </source>
</evidence>
<feature type="region of interest" description="Disordered" evidence="8">
    <location>
        <begin position="911"/>
        <end position="971"/>
    </location>
</feature>
<comment type="function">
    <text evidence="7">Component of the integrator complex, a multiprotein complex that terminates RNA polymerase II (Pol II) transcription in the promoter-proximal region of genes. The integrator complex provides a quality checkpoint during transcription elongation by driving premature transcription termination of transcripts that are unfavorably configured for transcriptional elongation: the complex terminates transcription by (1) catalyzing dephosphorylation of the C-terminal domain (CTD) of Pol II subunit Polr2A/Rbp1 and Spt5, and (2) degrading the exiting nascent RNA transcript via endonuclease activity. The integrator complex is also involved in the 3'-end processing of the U7 snRNA, and also the spliceosomal snRNAs U1, U2, U4 and U5.</text>
</comment>
<evidence type="ECO:0000256" key="7">
    <source>
        <dbReference type="ARBA" id="ARBA00054331"/>
    </source>
</evidence>
<name>A0A1D1VVZ2_RAMVA</name>
<dbReference type="GO" id="GO:0005737">
    <property type="term" value="C:cytoplasm"/>
    <property type="evidence" value="ECO:0007669"/>
    <property type="project" value="UniProtKB-SubCell"/>
</dbReference>
<feature type="compositionally biased region" description="Basic residues" evidence="8">
    <location>
        <begin position="920"/>
        <end position="931"/>
    </location>
</feature>
<keyword evidence="5" id="KW-0539">Nucleus</keyword>
<organism evidence="11 12">
    <name type="scientific">Ramazzottius varieornatus</name>
    <name type="common">Water bear</name>
    <name type="synonym">Tardigrade</name>
    <dbReference type="NCBI Taxonomy" id="947166"/>
    <lineage>
        <taxon>Eukaryota</taxon>
        <taxon>Metazoa</taxon>
        <taxon>Ecdysozoa</taxon>
        <taxon>Tardigrada</taxon>
        <taxon>Eutardigrada</taxon>
        <taxon>Parachela</taxon>
        <taxon>Hypsibioidea</taxon>
        <taxon>Ramazzottiidae</taxon>
        <taxon>Ramazzottius</taxon>
    </lineage>
</organism>
<evidence type="ECO:0000256" key="2">
    <source>
        <dbReference type="ARBA" id="ARBA00004496"/>
    </source>
</evidence>
<comment type="subcellular location">
    <subcellularLocation>
        <location evidence="2">Cytoplasm</location>
    </subcellularLocation>
    <subcellularLocation>
        <location evidence="1">Nucleus</location>
    </subcellularLocation>
</comment>
<dbReference type="PANTHER" id="PTHR13587">
    <property type="entry name" value="INTEGRATOR COMPLEX SUBUNIT 3"/>
    <property type="match status" value="1"/>
</dbReference>
<dbReference type="InterPro" id="IPR019333">
    <property type="entry name" value="INTS3_N"/>
</dbReference>
<comment type="caution">
    <text evidence="11">The sequence shown here is derived from an EMBL/GenBank/DDBJ whole genome shotgun (WGS) entry which is preliminary data.</text>
</comment>